<name>A0A4Z1ERD4_9HELO</name>
<reference evidence="2 3" key="1">
    <citation type="submission" date="2017-12" db="EMBL/GenBank/DDBJ databases">
        <title>Comparative genomics of Botrytis spp.</title>
        <authorList>
            <person name="Valero-Jimenez C.A."/>
            <person name="Tapia P."/>
            <person name="Veloso J."/>
            <person name="Silva-Moreno E."/>
            <person name="Staats M."/>
            <person name="Valdes J.H."/>
            <person name="Van Kan J.A.L."/>
        </authorList>
    </citation>
    <scope>NUCLEOTIDE SEQUENCE [LARGE SCALE GENOMIC DNA]</scope>
    <source>
        <strain evidence="2 3">Bt9001</strain>
    </source>
</reference>
<dbReference type="AlphaFoldDB" id="A0A4Z1ERD4"/>
<dbReference type="Proteomes" id="UP000297777">
    <property type="component" value="Unassembled WGS sequence"/>
</dbReference>
<dbReference type="OrthoDB" id="10490332at2759"/>
<protein>
    <submittedName>
        <fullName evidence="2">Uncharacterized protein</fullName>
    </submittedName>
</protein>
<sequence>MLNGAQNEATDSRIEVATADVTNSKDASPHDQDGDDADTSDEILRRFNAISRVH</sequence>
<evidence type="ECO:0000256" key="1">
    <source>
        <dbReference type="SAM" id="MobiDB-lite"/>
    </source>
</evidence>
<keyword evidence="3" id="KW-1185">Reference proteome</keyword>
<evidence type="ECO:0000313" key="3">
    <source>
        <dbReference type="Proteomes" id="UP000297777"/>
    </source>
</evidence>
<gene>
    <name evidence="2" type="ORF">BTUL_0046g00220</name>
</gene>
<proteinExistence type="predicted"/>
<evidence type="ECO:0000313" key="2">
    <source>
        <dbReference type="EMBL" id="TGO14984.1"/>
    </source>
</evidence>
<comment type="caution">
    <text evidence="2">The sequence shown here is derived from an EMBL/GenBank/DDBJ whole genome shotgun (WGS) entry which is preliminary data.</text>
</comment>
<organism evidence="2 3">
    <name type="scientific">Botrytis tulipae</name>
    <dbReference type="NCBI Taxonomy" id="87230"/>
    <lineage>
        <taxon>Eukaryota</taxon>
        <taxon>Fungi</taxon>
        <taxon>Dikarya</taxon>
        <taxon>Ascomycota</taxon>
        <taxon>Pezizomycotina</taxon>
        <taxon>Leotiomycetes</taxon>
        <taxon>Helotiales</taxon>
        <taxon>Sclerotiniaceae</taxon>
        <taxon>Botrytis</taxon>
    </lineage>
</organism>
<accession>A0A4Z1ERD4</accession>
<dbReference type="EMBL" id="PQXH01000046">
    <property type="protein sequence ID" value="TGO14984.1"/>
    <property type="molecule type" value="Genomic_DNA"/>
</dbReference>
<feature type="region of interest" description="Disordered" evidence="1">
    <location>
        <begin position="1"/>
        <end position="42"/>
    </location>
</feature>